<reference evidence="16 17" key="1">
    <citation type="submission" date="2013-10" db="EMBL/GenBank/DDBJ databases">
        <title>Salinisphaera orenii MK-B5 Genome Sequencing.</title>
        <authorList>
            <person name="Lai Q."/>
            <person name="Li C."/>
            <person name="Shao Z."/>
        </authorList>
    </citation>
    <scope>NUCLEOTIDE SEQUENCE [LARGE SCALE GENOMIC DNA]</scope>
    <source>
        <strain evidence="16 17">MK-B5</strain>
    </source>
</reference>
<evidence type="ECO:0000259" key="15">
    <source>
        <dbReference type="Pfam" id="PF02887"/>
    </source>
</evidence>
<gene>
    <name evidence="16" type="ORF">SAOR_03475</name>
</gene>
<dbReference type="PANTHER" id="PTHR11817">
    <property type="entry name" value="PYRUVATE KINASE"/>
    <property type="match status" value="1"/>
</dbReference>
<dbReference type="Proteomes" id="UP000283993">
    <property type="component" value="Unassembled WGS sequence"/>
</dbReference>
<evidence type="ECO:0000256" key="6">
    <source>
        <dbReference type="ARBA" id="ARBA00022741"/>
    </source>
</evidence>
<dbReference type="RefSeq" id="WP_123630231.1">
    <property type="nucleotide sequence ID" value="NZ_AYKH01000004.1"/>
</dbReference>
<keyword evidence="7 13" id="KW-0418">Kinase</keyword>
<evidence type="ECO:0000256" key="10">
    <source>
        <dbReference type="ARBA" id="ARBA00023152"/>
    </source>
</evidence>
<dbReference type="SUPFAM" id="SSF50800">
    <property type="entry name" value="PK beta-barrel domain-like"/>
    <property type="match status" value="1"/>
</dbReference>
<comment type="caution">
    <text evidence="16">The sequence shown here is derived from an EMBL/GenBank/DDBJ whole genome shotgun (WGS) entry which is preliminary data.</text>
</comment>
<dbReference type="EMBL" id="AYKH01000004">
    <property type="protein sequence ID" value="ROO29522.1"/>
    <property type="molecule type" value="Genomic_DNA"/>
</dbReference>
<evidence type="ECO:0000313" key="17">
    <source>
        <dbReference type="Proteomes" id="UP000283993"/>
    </source>
</evidence>
<dbReference type="Gene3D" id="2.40.33.10">
    <property type="entry name" value="PK beta-barrel domain-like"/>
    <property type="match status" value="1"/>
</dbReference>
<dbReference type="NCBIfam" id="TIGR01064">
    <property type="entry name" value="pyruv_kin"/>
    <property type="match status" value="1"/>
</dbReference>
<dbReference type="Gene3D" id="3.40.1380.20">
    <property type="entry name" value="Pyruvate kinase, C-terminal domain"/>
    <property type="match status" value="1"/>
</dbReference>
<dbReference type="EC" id="2.7.1.40" evidence="3 12"/>
<evidence type="ECO:0000256" key="8">
    <source>
        <dbReference type="ARBA" id="ARBA00022840"/>
    </source>
</evidence>
<evidence type="ECO:0000256" key="13">
    <source>
        <dbReference type="RuleBase" id="RU000504"/>
    </source>
</evidence>
<evidence type="ECO:0000256" key="7">
    <source>
        <dbReference type="ARBA" id="ARBA00022777"/>
    </source>
</evidence>
<keyword evidence="10 13" id="KW-0324">Glycolysis</keyword>
<dbReference type="InterPro" id="IPR015795">
    <property type="entry name" value="Pyrv_Knase_C"/>
</dbReference>
<evidence type="ECO:0000256" key="12">
    <source>
        <dbReference type="NCBIfam" id="TIGR01064"/>
    </source>
</evidence>
<dbReference type="InterPro" id="IPR015813">
    <property type="entry name" value="Pyrv/PenolPyrv_kinase-like_dom"/>
</dbReference>
<dbReference type="Pfam" id="PF02887">
    <property type="entry name" value="PK_C"/>
    <property type="match status" value="1"/>
</dbReference>
<dbReference type="AlphaFoldDB" id="A0A423PVH1"/>
<proteinExistence type="inferred from homology"/>
<dbReference type="GO" id="GO:0030955">
    <property type="term" value="F:potassium ion binding"/>
    <property type="evidence" value="ECO:0007669"/>
    <property type="project" value="UniProtKB-UniRule"/>
</dbReference>
<evidence type="ECO:0000256" key="3">
    <source>
        <dbReference type="ARBA" id="ARBA00012142"/>
    </source>
</evidence>
<protein>
    <recommendedName>
        <fullName evidence="3 12">Pyruvate kinase</fullName>
        <ecNumber evidence="3 12">2.7.1.40</ecNumber>
    </recommendedName>
</protein>
<evidence type="ECO:0000256" key="11">
    <source>
        <dbReference type="ARBA" id="ARBA00023317"/>
    </source>
</evidence>
<evidence type="ECO:0000256" key="1">
    <source>
        <dbReference type="ARBA" id="ARBA00004997"/>
    </source>
</evidence>
<comment type="catalytic activity">
    <reaction evidence="13">
        <text>pyruvate + ATP = phosphoenolpyruvate + ADP + H(+)</text>
        <dbReference type="Rhea" id="RHEA:18157"/>
        <dbReference type="ChEBI" id="CHEBI:15361"/>
        <dbReference type="ChEBI" id="CHEBI:15378"/>
        <dbReference type="ChEBI" id="CHEBI:30616"/>
        <dbReference type="ChEBI" id="CHEBI:58702"/>
        <dbReference type="ChEBI" id="CHEBI:456216"/>
        <dbReference type="EC" id="2.7.1.40"/>
    </reaction>
</comment>
<dbReference type="InterPro" id="IPR011037">
    <property type="entry name" value="Pyrv_Knase-like_insert_dom_sf"/>
</dbReference>
<dbReference type="NCBIfam" id="NF004978">
    <property type="entry name" value="PRK06354.1"/>
    <property type="match status" value="1"/>
</dbReference>
<sequence>MNRKTKIVATLGPASDPPEVLAELLRAGVNVVRINFSHGSADDHRARVARVRETAAELGLPVAVLADLQGPKIRIESFVDEAVELADGQTFTLDTGLAADAGTREQVAIHYEPLLADVKPGSELLINDGAIALTVDAVDERRIVCTVNVGGRLSGRKGVNLRGGGLSASGLTDKDADDIRLAAEMEADYLAVSFVRDASDLHQARRMVEAAGGSAKLCAKIERAEAITALDEIIGASDAVMVARGDLGVEIGDPELPGVQKRIIARAREMNRLVITATQMMESMIENPVPTRAEVLDVANATLDGTDAVMLSAETAVGRYPVATVAAMGRICVGAEREATADRPASGLAAHFKRTDEAIAMATMYTARHMHADAIIALTESGATALLMSRQDTHIPIYALTQYPRTERYLALCRNVQPVAFTPSELNGTVPVDEAVACLRERGELASGERVLLTKGDFTGPGGTNAMKIVIVD</sequence>
<evidence type="ECO:0000256" key="4">
    <source>
        <dbReference type="ARBA" id="ARBA00022679"/>
    </source>
</evidence>
<dbReference type="Gene3D" id="3.20.20.60">
    <property type="entry name" value="Phosphoenolpyruvate-binding domains"/>
    <property type="match status" value="1"/>
</dbReference>
<dbReference type="UniPathway" id="UPA00109">
    <property type="reaction ID" value="UER00188"/>
</dbReference>
<evidence type="ECO:0000313" key="16">
    <source>
        <dbReference type="EMBL" id="ROO29522.1"/>
    </source>
</evidence>
<name>A0A423PVH1_9GAMM</name>
<dbReference type="InterPro" id="IPR036918">
    <property type="entry name" value="Pyrv_Knase_C_sf"/>
</dbReference>
<evidence type="ECO:0000259" key="14">
    <source>
        <dbReference type="Pfam" id="PF00224"/>
    </source>
</evidence>
<comment type="pathway">
    <text evidence="1 13">Carbohydrate degradation; glycolysis; pyruvate from D-glyceraldehyde 3-phosphate: step 5/5.</text>
</comment>
<evidence type="ECO:0000256" key="2">
    <source>
        <dbReference type="ARBA" id="ARBA00008663"/>
    </source>
</evidence>
<dbReference type="InterPro" id="IPR040442">
    <property type="entry name" value="Pyrv_kinase-like_dom_sf"/>
</dbReference>
<keyword evidence="5" id="KW-0479">Metal-binding</keyword>
<keyword evidence="9 13" id="KW-0460">Magnesium</keyword>
<keyword evidence="4 13" id="KW-0808">Transferase</keyword>
<evidence type="ECO:0000256" key="5">
    <source>
        <dbReference type="ARBA" id="ARBA00022723"/>
    </source>
</evidence>
<comment type="similarity">
    <text evidence="2 13">Belongs to the pyruvate kinase family.</text>
</comment>
<keyword evidence="17" id="KW-1185">Reference proteome</keyword>
<keyword evidence="8" id="KW-0067">ATP-binding</keyword>
<dbReference type="FunFam" id="2.40.33.10:FF:000001">
    <property type="entry name" value="Pyruvate kinase"/>
    <property type="match status" value="1"/>
</dbReference>
<accession>A0A423PVH1</accession>
<dbReference type="GO" id="GO:0004743">
    <property type="term" value="F:pyruvate kinase activity"/>
    <property type="evidence" value="ECO:0007669"/>
    <property type="project" value="UniProtKB-UniRule"/>
</dbReference>
<keyword evidence="6" id="KW-0547">Nucleotide-binding</keyword>
<dbReference type="InterPro" id="IPR015806">
    <property type="entry name" value="Pyrv_Knase_insert_dom_sf"/>
</dbReference>
<dbReference type="SUPFAM" id="SSF51621">
    <property type="entry name" value="Phosphoenolpyruvate/pyruvate domain"/>
    <property type="match status" value="1"/>
</dbReference>
<feature type="domain" description="Pyruvate kinase barrel" evidence="14">
    <location>
        <begin position="3"/>
        <end position="325"/>
    </location>
</feature>
<evidence type="ECO:0000256" key="9">
    <source>
        <dbReference type="ARBA" id="ARBA00022842"/>
    </source>
</evidence>
<dbReference type="GO" id="GO:0000287">
    <property type="term" value="F:magnesium ion binding"/>
    <property type="evidence" value="ECO:0007669"/>
    <property type="project" value="UniProtKB-UniRule"/>
</dbReference>
<dbReference type="PRINTS" id="PR01050">
    <property type="entry name" value="PYRUVTKNASE"/>
</dbReference>
<dbReference type="InterPro" id="IPR015793">
    <property type="entry name" value="Pyrv_Knase_brl"/>
</dbReference>
<dbReference type="GO" id="GO:0016301">
    <property type="term" value="F:kinase activity"/>
    <property type="evidence" value="ECO:0007669"/>
    <property type="project" value="UniProtKB-KW"/>
</dbReference>
<dbReference type="NCBIfam" id="NF004491">
    <property type="entry name" value="PRK05826.1"/>
    <property type="match status" value="1"/>
</dbReference>
<dbReference type="GO" id="GO:0005524">
    <property type="term" value="F:ATP binding"/>
    <property type="evidence" value="ECO:0007669"/>
    <property type="project" value="UniProtKB-KW"/>
</dbReference>
<dbReference type="Pfam" id="PF00224">
    <property type="entry name" value="PK"/>
    <property type="match status" value="1"/>
</dbReference>
<dbReference type="InterPro" id="IPR001697">
    <property type="entry name" value="Pyr_Knase"/>
</dbReference>
<dbReference type="SUPFAM" id="SSF52935">
    <property type="entry name" value="PK C-terminal domain-like"/>
    <property type="match status" value="1"/>
</dbReference>
<feature type="domain" description="Pyruvate kinase C-terminal" evidence="15">
    <location>
        <begin position="357"/>
        <end position="470"/>
    </location>
</feature>
<keyword evidence="11 16" id="KW-0670">Pyruvate</keyword>
<organism evidence="16 17">
    <name type="scientific">Salinisphaera orenii MK-B5</name>
    <dbReference type="NCBI Taxonomy" id="856730"/>
    <lineage>
        <taxon>Bacteria</taxon>
        <taxon>Pseudomonadati</taxon>
        <taxon>Pseudomonadota</taxon>
        <taxon>Gammaproteobacteria</taxon>
        <taxon>Salinisphaerales</taxon>
        <taxon>Salinisphaeraceae</taxon>
        <taxon>Salinisphaera</taxon>
    </lineage>
</organism>